<dbReference type="Proteomes" id="UP000054166">
    <property type="component" value="Unassembled WGS sequence"/>
</dbReference>
<sequence>MHATPSVAAQLRAHACNSGHGCATPNSANTTPVMLTDPSPRHKPLVIPSRVFLRVFSLDFPLLG</sequence>
<dbReference type="EMBL" id="KN833291">
    <property type="protein sequence ID" value="KIM71518.1"/>
    <property type="molecule type" value="Genomic_DNA"/>
</dbReference>
<protein>
    <submittedName>
        <fullName evidence="1">Uncharacterized protein</fullName>
    </submittedName>
</protein>
<keyword evidence="2" id="KW-1185">Reference proteome</keyword>
<reference evidence="1 2" key="1">
    <citation type="submission" date="2014-04" db="EMBL/GenBank/DDBJ databases">
        <authorList>
            <consortium name="DOE Joint Genome Institute"/>
            <person name="Kuo A."/>
            <person name="Tarkka M."/>
            <person name="Buscot F."/>
            <person name="Kohler A."/>
            <person name="Nagy L.G."/>
            <person name="Floudas D."/>
            <person name="Copeland A."/>
            <person name="Barry K.W."/>
            <person name="Cichocki N."/>
            <person name="Veneault-Fourrey C."/>
            <person name="LaButti K."/>
            <person name="Lindquist E.A."/>
            <person name="Lipzen A."/>
            <person name="Lundell T."/>
            <person name="Morin E."/>
            <person name="Murat C."/>
            <person name="Sun H."/>
            <person name="Tunlid A."/>
            <person name="Henrissat B."/>
            <person name="Grigoriev I.V."/>
            <person name="Hibbett D.S."/>
            <person name="Martin F."/>
            <person name="Nordberg H.P."/>
            <person name="Cantor M.N."/>
            <person name="Hua S.X."/>
        </authorList>
    </citation>
    <scope>NUCLEOTIDE SEQUENCE [LARGE SCALE GENOMIC DNA]</scope>
    <source>
        <strain evidence="1 2">F 1598</strain>
    </source>
</reference>
<organism evidence="1 2">
    <name type="scientific">Piloderma croceum (strain F 1598)</name>
    <dbReference type="NCBI Taxonomy" id="765440"/>
    <lineage>
        <taxon>Eukaryota</taxon>
        <taxon>Fungi</taxon>
        <taxon>Dikarya</taxon>
        <taxon>Basidiomycota</taxon>
        <taxon>Agaricomycotina</taxon>
        <taxon>Agaricomycetes</taxon>
        <taxon>Agaricomycetidae</taxon>
        <taxon>Atheliales</taxon>
        <taxon>Atheliaceae</taxon>
        <taxon>Piloderma</taxon>
    </lineage>
</organism>
<gene>
    <name evidence="1" type="ORF">PILCRDRAFT_17005</name>
</gene>
<dbReference type="InParanoid" id="A0A0C3ACL2"/>
<evidence type="ECO:0000313" key="2">
    <source>
        <dbReference type="Proteomes" id="UP000054166"/>
    </source>
</evidence>
<evidence type="ECO:0000313" key="1">
    <source>
        <dbReference type="EMBL" id="KIM71518.1"/>
    </source>
</evidence>
<name>A0A0C3ACL2_PILCF</name>
<proteinExistence type="predicted"/>
<dbReference type="AlphaFoldDB" id="A0A0C3ACL2"/>
<reference evidence="2" key="2">
    <citation type="submission" date="2015-01" db="EMBL/GenBank/DDBJ databases">
        <title>Evolutionary Origins and Diversification of the Mycorrhizal Mutualists.</title>
        <authorList>
            <consortium name="DOE Joint Genome Institute"/>
            <consortium name="Mycorrhizal Genomics Consortium"/>
            <person name="Kohler A."/>
            <person name="Kuo A."/>
            <person name="Nagy L.G."/>
            <person name="Floudas D."/>
            <person name="Copeland A."/>
            <person name="Barry K.W."/>
            <person name="Cichocki N."/>
            <person name="Veneault-Fourrey C."/>
            <person name="LaButti K."/>
            <person name="Lindquist E.A."/>
            <person name="Lipzen A."/>
            <person name="Lundell T."/>
            <person name="Morin E."/>
            <person name="Murat C."/>
            <person name="Riley R."/>
            <person name="Ohm R."/>
            <person name="Sun H."/>
            <person name="Tunlid A."/>
            <person name="Henrissat B."/>
            <person name="Grigoriev I.V."/>
            <person name="Hibbett D.S."/>
            <person name="Martin F."/>
        </authorList>
    </citation>
    <scope>NUCLEOTIDE SEQUENCE [LARGE SCALE GENOMIC DNA]</scope>
    <source>
        <strain evidence="2">F 1598</strain>
    </source>
</reference>
<accession>A0A0C3ACL2</accession>
<dbReference type="HOGENOM" id="CLU_2868504_0_0_1"/>